<dbReference type="GO" id="GO:0016682">
    <property type="term" value="F:oxidoreductase activity, acting on diphenols and related substances as donors, oxygen as acceptor"/>
    <property type="evidence" value="ECO:0007669"/>
    <property type="project" value="TreeGrafter"/>
</dbReference>
<feature type="transmembrane region" description="Helical" evidence="12">
    <location>
        <begin position="79"/>
        <end position="99"/>
    </location>
</feature>
<evidence type="ECO:0000256" key="10">
    <source>
        <dbReference type="ARBA" id="ARBA00023004"/>
    </source>
</evidence>
<feature type="transmembrane region" description="Helical" evidence="12">
    <location>
        <begin position="120"/>
        <end position="140"/>
    </location>
</feature>
<name>A0A519BIP8_ACIG2</name>
<comment type="caution">
    <text evidence="13">The sequence shown here is derived from an EMBL/GenBank/DDBJ whole genome shotgun (WGS) entry which is preliminary data.</text>
</comment>
<dbReference type="EMBL" id="SGBC01000001">
    <property type="protein sequence ID" value="RZD17135.1"/>
    <property type="molecule type" value="Genomic_DNA"/>
</dbReference>
<keyword evidence="10" id="KW-0408">Iron</keyword>
<keyword evidence="8" id="KW-0249">Electron transport</keyword>
<keyword evidence="7" id="KW-0479">Metal-binding</keyword>
<evidence type="ECO:0000256" key="4">
    <source>
        <dbReference type="ARBA" id="ARBA00022475"/>
    </source>
</evidence>
<dbReference type="GO" id="GO:0019646">
    <property type="term" value="P:aerobic electron transport chain"/>
    <property type="evidence" value="ECO:0007669"/>
    <property type="project" value="TreeGrafter"/>
</dbReference>
<evidence type="ECO:0000313" key="13">
    <source>
        <dbReference type="EMBL" id="RZD17135.1"/>
    </source>
</evidence>
<feature type="transmembrane region" description="Helical" evidence="12">
    <location>
        <begin position="264"/>
        <end position="285"/>
    </location>
</feature>
<dbReference type="GO" id="GO:0005886">
    <property type="term" value="C:plasma membrane"/>
    <property type="evidence" value="ECO:0007669"/>
    <property type="project" value="UniProtKB-SubCell"/>
</dbReference>
<feature type="transmembrane region" description="Helical" evidence="12">
    <location>
        <begin position="160"/>
        <end position="186"/>
    </location>
</feature>
<keyword evidence="11 12" id="KW-0472">Membrane</keyword>
<sequence>MIMSFQFLQVLWFILIAVIILGWATMDGFDYGVGSLLAFIAKDDREKKIVINSIGPVWDGNQVWLILGGGAIFAAFPQVYASVFSGFYLAMMLVVWLIIFRAVSFEFRSRIEDESWKKRWEIVITVTGLGIGLLLGVALANVLRGIPLNKEHVDFESLFGLLNIFAIVGGLISLSMFLMHGSAYLVMKTEGELRKRARNYGTKFAYAYIILTLIFLLISPIFAPRLLNNGLGILGDLVPAIMLIGAIGVILAMKSNSDIRPFMFSVLSIIGTVASVAVGLFPDIVPSTIKSSYSLTLFNSSSNELTLVVMLIATLIGLPLVILYSIYAYKRFGLKVKLDEDSY</sequence>
<keyword evidence="5" id="KW-0349">Heme</keyword>
<dbReference type="GO" id="GO:0046872">
    <property type="term" value="F:metal ion binding"/>
    <property type="evidence" value="ECO:0007669"/>
    <property type="project" value="UniProtKB-KW"/>
</dbReference>
<gene>
    <name evidence="13" type="primary">cydB</name>
    <name evidence="13" type="ORF">EVJ46_02595</name>
</gene>
<proteinExistence type="inferred from homology"/>
<dbReference type="PANTHER" id="PTHR43141:SF5">
    <property type="entry name" value="CYTOCHROME BD-I UBIQUINOL OXIDASE SUBUNIT 2"/>
    <property type="match status" value="1"/>
</dbReference>
<dbReference type="PANTHER" id="PTHR43141">
    <property type="entry name" value="CYTOCHROME BD2 SUBUNIT II"/>
    <property type="match status" value="1"/>
</dbReference>
<dbReference type="Pfam" id="PF02322">
    <property type="entry name" value="Cyt_bd_oxida_II"/>
    <property type="match status" value="1"/>
</dbReference>
<dbReference type="GO" id="GO:0070069">
    <property type="term" value="C:cytochrome complex"/>
    <property type="evidence" value="ECO:0007669"/>
    <property type="project" value="TreeGrafter"/>
</dbReference>
<comment type="similarity">
    <text evidence="2">Belongs to the cytochrome ubiquinol oxidase subunit 2 family.</text>
</comment>
<keyword evidence="4" id="KW-1003">Cell membrane</keyword>
<comment type="subcellular location">
    <subcellularLocation>
        <location evidence="1">Cell membrane</location>
        <topology evidence="1">Multi-pass membrane protein</topology>
    </subcellularLocation>
</comment>
<evidence type="ECO:0000256" key="8">
    <source>
        <dbReference type="ARBA" id="ARBA00022982"/>
    </source>
</evidence>
<evidence type="ECO:0000256" key="1">
    <source>
        <dbReference type="ARBA" id="ARBA00004651"/>
    </source>
</evidence>
<evidence type="ECO:0000256" key="5">
    <source>
        <dbReference type="ARBA" id="ARBA00022617"/>
    </source>
</evidence>
<feature type="transmembrane region" description="Helical" evidence="12">
    <location>
        <begin position="305"/>
        <end position="327"/>
    </location>
</feature>
<feature type="transmembrane region" description="Helical" evidence="12">
    <location>
        <begin position="206"/>
        <end position="227"/>
    </location>
</feature>
<dbReference type="AlphaFoldDB" id="A0A519BIP8"/>
<evidence type="ECO:0000256" key="6">
    <source>
        <dbReference type="ARBA" id="ARBA00022692"/>
    </source>
</evidence>
<feature type="transmembrane region" description="Helical" evidence="12">
    <location>
        <begin position="233"/>
        <end position="252"/>
    </location>
</feature>
<dbReference type="GO" id="GO:0009055">
    <property type="term" value="F:electron transfer activity"/>
    <property type="evidence" value="ECO:0007669"/>
    <property type="project" value="TreeGrafter"/>
</dbReference>
<feature type="transmembrane region" description="Helical" evidence="12">
    <location>
        <begin position="7"/>
        <end position="26"/>
    </location>
</feature>
<evidence type="ECO:0000256" key="7">
    <source>
        <dbReference type="ARBA" id="ARBA00022723"/>
    </source>
</evidence>
<dbReference type="Proteomes" id="UP000316562">
    <property type="component" value="Unassembled WGS sequence"/>
</dbReference>
<evidence type="ECO:0000256" key="9">
    <source>
        <dbReference type="ARBA" id="ARBA00022989"/>
    </source>
</evidence>
<evidence type="ECO:0000256" key="11">
    <source>
        <dbReference type="ARBA" id="ARBA00023136"/>
    </source>
</evidence>
<evidence type="ECO:0000256" key="2">
    <source>
        <dbReference type="ARBA" id="ARBA00007543"/>
    </source>
</evidence>
<reference evidence="13 14" key="1">
    <citation type="journal article" date="2019" name="ISME J.">
        <title>Insights into ecological role of a new deltaproteobacterial order Candidatus Acidulodesulfobacterales by metagenomics and metatranscriptomics.</title>
        <authorList>
            <person name="Tan S."/>
            <person name="Liu J."/>
            <person name="Fang Y."/>
            <person name="Hedlund B.P."/>
            <person name="Lian Z.H."/>
            <person name="Huang L.Y."/>
            <person name="Li J.T."/>
            <person name="Huang L.N."/>
            <person name="Li W.J."/>
            <person name="Jiang H.C."/>
            <person name="Dong H.L."/>
            <person name="Shu W.S."/>
        </authorList>
    </citation>
    <scope>NUCLEOTIDE SEQUENCE [LARGE SCALE GENOMIC DNA]</scope>
    <source>
        <strain evidence="13">AP2</strain>
    </source>
</reference>
<evidence type="ECO:0000256" key="12">
    <source>
        <dbReference type="SAM" id="Phobius"/>
    </source>
</evidence>
<organism evidence="13 14">
    <name type="scientific">Acididesulfobacter guangdongensis</name>
    <dbReference type="NCBI Taxonomy" id="2597225"/>
    <lineage>
        <taxon>Bacteria</taxon>
        <taxon>Deltaproteobacteria</taxon>
        <taxon>Candidatus Acidulodesulfobacterales</taxon>
        <taxon>Candidatus Acididesulfobacter</taxon>
    </lineage>
</organism>
<dbReference type="NCBIfam" id="TIGR00203">
    <property type="entry name" value="cydB"/>
    <property type="match status" value="1"/>
</dbReference>
<keyword evidence="9 12" id="KW-1133">Transmembrane helix</keyword>
<dbReference type="PIRSF" id="PIRSF000267">
    <property type="entry name" value="Cyt_oxidse_sub2"/>
    <property type="match status" value="1"/>
</dbReference>
<accession>A0A519BIP8</accession>
<keyword evidence="3" id="KW-0813">Transport</keyword>
<keyword evidence="6 12" id="KW-0812">Transmembrane</keyword>
<evidence type="ECO:0000313" key="14">
    <source>
        <dbReference type="Proteomes" id="UP000316562"/>
    </source>
</evidence>
<evidence type="ECO:0000256" key="3">
    <source>
        <dbReference type="ARBA" id="ARBA00022448"/>
    </source>
</evidence>
<protein>
    <submittedName>
        <fullName evidence="13">Cytochrome d ubiquinol oxidase subunit II</fullName>
    </submittedName>
</protein>
<dbReference type="InterPro" id="IPR003317">
    <property type="entry name" value="Cyt-d_oxidase_su2"/>
</dbReference>